<accession>A0A8X8ZJ43</accession>
<protein>
    <submittedName>
        <fullName evidence="2">Uncharacterized protein</fullName>
    </submittedName>
</protein>
<name>A0A8X8ZJ43_SALSN</name>
<dbReference type="Gene3D" id="2.60.40.2310">
    <property type="match status" value="1"/>
</dbReference>
<evidence type="ECO:0000313" key="3">
    <source>
        <dbReference type="Proteomes" id="UP000298416"/>
    </source>
</evidence>
<organism evidence="2">
    <name type="scientific">Salvia splendens</name>
    <name type="common">Scarlet sage</name>
    <dbReference type="NCBI Taxonomy" id="180675"/>
    <lineage>
        <taxon>Eukaryota</taxon>
        <taxon>Viridiplantae</taxon>
        <taxon>Streptophyta</taxon>
        <taxon>Embryophyta</taxon>
        <taxon>Tracheophyta</taxon>
        <taxon>Spermatophyta</taxon>
        <taxon>Magnoliopsida</taxon>
        <taxon>eudicotyledons</taxon>
        <taxon>Gunneridae</taxon>
        <taxon>Pentapetalae</taxon>
        <taxon>asterids</taxon>
        <taxon>lamiids</taxon>
        <taxon>Lamiales</taxon>
        <taxon>Lamiaceae</taxon>
        <taxon>Nepetoideae</taxon>
        <taxon>Mentheae</taxon>
        <taxon>Salviinae</taxon>
        <taxon>Salvia</taxon>
        <taxon>Salvia subgen. Calosphace</taxon>
        <taxon>core Calosphace</taxon>
    </lineage>
</organism>
<evidence type="ECO:0000313" key="2">
    <source>
        <dbReference type="EMBL" id="KAG6406902.1"/>
    </source>
</evidence>
<proteinExistence type="predicted"/>
<dbReference type="EMBL" id="PNBA02000012">
    <property type="protein sequence ID" value="KAG6406902.1"/>
    <property type="molecule type" value="Genomic_DNA"/>
</dbReference>
<gene>
    <name evidence="2" type="ORF">SASPL_134519</name>
</gene>
<comment type="caution">
    <text evidence="2">The sequence shown here is derived from an EMBL/GenBank/DDBJ whole genome shotgun (WGS) entry which is preliminary data.</text>
</comment>
<feature type="region of interest" description="Disordered" evidence="1">
    <location>
        <begin position="59"/>
        <end position="87"/>
    </location>
</feature>
<reference evidence="2" key="2">
    <citation type="submission" date="2020-08" db="EMBL/GenBank/DDBJ databases">
        <title>Plant Genome Project.</title>
        <authorList>
            <person name="Zhang R.-G."/>
        </authorList>
    </citation>
    <scope>NUCLEOTIDE SEQUENCE</scope>
    <source>
        <strain evidence="2">Huo1</strain>
        <tissue evidence="2">Leaf</tissue>
    </source>
</reference>
<sequence length="138" mass="14716">MRFIANSSVAAAVYISDDAYLFEFSEFLNPGVIVSTKHGKNIINYATKSHGGGVVHLPRPGAEPPGHSEARFDGTRNPGASVLGGGETSYEKQSYSLRIAYAGNMSGVVASGEIIWVEENGVHKVRSPIVVAPMIPVW</sequence>
<dbReference type="Proteomes" id="UP000298416">
    <property type="component" value="Unassembled WGS sequence"/>
</dbReference>
<reference evidence="2" key="1">
    <citation type="submission" date="2018-01" db="EMBL/GenBank/DDBJ databases">
        <authorList>
            <person name="Mao J.F."/>
        </authorList>
    </citation>
    <scope>NUCLEOTIDE SEQUENCE</scope>
    <source>
        <strain evidence="2">Huo1</strain>
        <tissue evidence="2">Leaf</tissue>
    </source>
</reference>
<evidence type="ECO:0000256" key="1">
    <source>
        <dbReference type="SAM" id="MobiDB-lite"/>
    </source>
</evidence>
<keyword evidence="3" id="KW-1185">Reference proteome</keyword>
<dbReference type="AlphaFoldDB" id="A0A8X8ZJ43"/>